<evidence type="ECO:0000256" key="1">
    <source>
        <dbReference type="ARBA" id="ARBA00001961"/>
    </source>
</evidence>
<keyword evidence="4" id="KW-0677">Repeat</keyword>
<evidence type="ECO:0000313" key="12">
    <source>
        <dbReference type="Proteomes" id="UP000186513"/>
    </source>
</evidence>
<dbReference type="PANTHER" id="PTHR19849:SF1">
    <property type="entry name" value="F-BOX_WD REPEAT-CONTAINING PROTEIN 7"/>
    <property type="match status" value="1"/>
</dbReference>
<evidence type="ECO:0000256" key="7">
    <source>
        <dbReference type="ARBA" id="ARBA00023002"/>
    </source>
</evidence>
<dbReference type="GO" id="GO:0043161">
    <property type="term" value="P:proteasome-mediated ubiquitin-dependent protein catabolic process"/>
    <property type="evidence" value="ECO:0007669"/>
    <property type="project" value="TreeGrafter"/>
</dbReference>
<dbReference type="GO" id="GO:0043130">
    <property type="term" value="F:ubiquitin binding"/>
    <property type="evidence" value="ECO:0007669"/>
    <property type="project" value="TreeGrafter"/>
</dbReference>
<evidence type="ECO:0000256" key="4">
    <source>
        <dbReference type="ARBA" id="ARBA00022737"/>
    </source>
</evidence>
<dbReference type="GO" id="GO:0051213">
    <property type="term" value="F:dioxygenase activity"/>
    <property type="evidence" value="ECO:0007669"/>
    <property type="project" value="UniProtKB-KW"/>
</dbReference>
<dbReference type="PROSITE" id="PS50082">
    <property type="entry name" value="WD_REPEATS_2"/>
    <property type="match status" value="3"/>
</dbReference>
<dbReference type="PROSITE" id="PS50294">
    <property type="entry name" value="WD_REPEATS_REGION"/>
    <property type="match status" value="1"/>
</dbReference>
<comment type="cofactor">
    <cofactor evidence="1">
        <name>L-ascorbate</name>
        <dbReference type="ChEBI" id="CHEBI:38290"/>
    </cofactor>
</comment>
<keyword evidence="6" id="KW-0223">Dioxygenase</keyword>
<keyword evidence="12" id="KW-1185">Reference proteome</keyword>
<keyword evidence="7" id="KW-0560">Oxidoreductase</keyword>
<evidence type="ECO:0000256" key="9">
    <source>
        <dbReference type="PROSITE-ProRule" id="PRU00221"/>
    </source>
</evidence>
<keyword evidence="2 9" id="KW-0853">WD repeat</keyword>
<keyword evidence="8" id="KW-0408">Iron</keyword>
<dbReference type="PROSITE" id="PS51471">
    <property type="entry name" value="FE2OG_OXY"/>
    <property type="match status" value="1"/>
</dbReference>
<dbReference type="EMBL" id="FPKR01000001">
    <property type="protein sequence ID" value="SFZ71101.1"/>
    <property type="molecule type" value="Genomic_DNA"/>
</dbReference>
<dbReference type="STRING" id="1121279.SAMN02745887_00403"/>
<dbReference type="AlphaFoldDB" id="A0A1K2H546"/>
<dbReference type="InterPro" id="IPR006620">
    <property type="entry name" value="Pro_4_hyd_alph"/>
</dbReference>
<dbReference type="SMART" id="SM00320">
    <property type="entry name" value="WD40"/>
    <property type="match status" value="6"/>
</dbReference>
<dbReference type="SMART" id="SM00702">
    <property type="entry name" value="P4Hc"/>
    <property type="match status" value="1"/>
</dbReference>
<evidence type="ECO:0000259" key="10">
    <source>
        <dbReference type="PROSITE" id="PS51471"/>
    </source>
</evidence>
<feature type="repeat" description="WD" evidence="9">
    <location>
        <begin position="296"/>
        <end position="327"/>
    </location>
</feature>
<evidence type="ECO:0000256" key="3">
    <source>
        <dbReference type="ARBA" id="ARBA00022723"/>
    </source>
</evidence>
<dbReference type="GO" id="GO:0005737">
    <property type="term" value="C:cytoplasm"/>
    <property type="evidence" value="ECO:0007669"/>
    <property type="project" value="UniProtKB-ARBA"/>
</dbReference>
<reference evidence="11 12" key="1">
    <citation type="submission" date="2016-11" db="EMBL/GenBank/DDBJ databases">
        <authorList>
            <person name="Jaros S."/>
            <person name="Januszkiewicz K."/>
            <person name="Wedrychowicz H."/>
        </authorList>
    </citation>
    <scope>NUCLEOTIDE SEQUENCE [LARGE SCALE GENOMIC DNA]</scope>
    <source>
        <strain evidence="11 12">DSM 18899</strain>
    </source>
</reference>
<dbReference type="Gene3D" id="2.130.10.10">
    <property type="entry name" value="YVTN repeat-like/Quinoprotein amine dehydrogenase"/>
    <property type="match status" value="2"/>
</dbReference>
<dbReference type="PANTHER" id="PTHR19849">
    <property type="entry name" value="PHOSPHOLIPASE A-2-ACTIVATING PROTEIN"/>
    <property type="match status" value="1"/>
</dbReference>
<protein>
    <submittedName>
        <fullName evidence="11">WD domain-containing protein, G-beta repeat-containing protein</fullName>
    </submittedName>
</protein>
<keyword evidence="5" id="KW-0847">Vitamin C</keyword>
<gene>
    <name evidence="11" type="ORF">SAMN02745887_00403</name>
</gene>
<evidence type="ECO:0000256" key="2">
    <source>
        <dbReference type="ARBA" id="ARBA00022574"/>
    </source>
</evidence>
<name>A0A1K2H546_9NEIS</name>
<evidence type="ECO:0000313" key="11">
    <source>
        <dbReference type="EMBL" id="SFZ71101.1"/>
    </source>
</evidence>
<dbReference type="Gene3D" id="2.60.120.620">
    <property type="entry name" value="q2cbj1_9rhob like domain"/>
    <property type="match status" value="1"/>
</dbReference>
<evidence type="ECO:0000256" key="6">
    <source>
        <dbReference type="ARBA" id="ARBA00022964"/>
    </source>
</evidence>
<feature type="repeat" description="WD" evidence="9">
    <location>
        <begin position="215"/>
        <end position="246"/>
    </location>
</feature>
<dbReference type="InterPro" id="IPR001680">
    <property type="entry name" value="WD40_rpt"/>
</dbReference>
<dbReference type="SUPFAM" id="SSF51197">
    <property type="entry name" value="Clavaminate synthase-like"/>
    <property type="match status" value="1"/>
</dbReference>
<dbReference type="GO" id="GO:0031418">
    <property type="term" value="F:L-ascorbic acid binding"/>
    <property type="evidence" value="ECO:0007669"/>
    <property type="project" value="UniProtKB-KW"/>
</dbReference>
<feature type="domain" description="Fe2OG dioxygenase" evidence="10">
    <location>
        <begin position="92"/>
        <end position="281"/>
    </location>
</feature>
<dbReference type="Proteomes" id="UP000186513">
    <property type="component" value="Unassembled WGS sequence"/>
</dbReference>
<dbReference type="SUPFAM" id="SSF50978">
    <property type="entry name" value="WD40 repeat-like"/>
    <property type="match status" value="1"/>
</dbReference>
<dbReference type="Pfam" id="PF13640">
    <property type="entry name" value="2OG-FeII_Oxy_3"/>
    <property type="match status" value="1"/>
</dbReference>
<feature type="repeat" description="WD" evidence="9">
    <location>
        <begin position="255"/>
        <end position="295"/>
    </location>
</feature>
<keyword evidence="3" id="KW-0479">Metal-binding</keyword>
<evidence type="ECO:0000256" key="5">
    <source>
        <dbReference type="ARBA" id="ARBA00022896"/>
    </source>
</evidence>
<dbReference type="Pfam" id="PF00400">
    <property type="entry name" value="WD40"/>
    <property type="match status" value="5"/>
</dbReference>
<dbReference type="InterPro" id="IPR036322">
    <property type="entry name" value="WD40_repeat_dom_sf"/>
</dbReference>
<dbReference type="InterPro" id="IPR015943">
    <property type="entry name" value="WD40/YVTN_repeat-like_dom_sf"/>
</dbReference>
<dbReference type="GO" id="GO:0005506">
    <property type="term" value="F:iron ion binding"/>
    <property type="evidence" value="ECO:0007669"/>
    <property type="project" value="InterPro"/>
</dbReference>
<evidence type="ECO:0000256" key="8">
    <source>
        <dbReference type="ARBA" id="ARBA00023004"/>
    </source>
</evidence>
<sequence length="497" mass="54651">MLIAPPIYPLPSTAGYCVVIPDFLSKEECADLIARSEARGYANAATDYPPSYRNNDRQVLDDLNLAAQMTERLRPYAPANLADQAGNWQLEHVNERFRFCRYQPGQQFNLHQDGVHHRDAARRSRLTFMIYLTDGDAFAGGDTVFYSAGPGGDANGQDAKEIGRVKPRAGSLILFDHGIWHAGEQVSGGIKHVMRSDVIYRQTANDKGEVQRAQSAGHDGYIWTLAALDHGQYASGGRDAIIRIWDRHGSAIQQLHGHDQSVLGLAALPGRRLASVSRDRSLRLWNWADGNCEKSIVAHDAAVLDVTRLSDGRLLTCSADALIKVWDEQGLPLACLEGHCGWVWQMAAMGQLHWASASEDGCVRIWNGATLECSAVLEGNVPLRTLLAVEQAIWTGDIEGGIACWCEKDGNWSMVWRFLAHNAAVRRLSLLDAKHVASCGEDNQLRIWRCTGPEQVFMARHENFVTDALPIAGGIVSASYDGCLQLHTYSINEGGQA</sequence>
<dbReference type="InterPro" id="IPR044862">
    <property type="entry name" value="Pro_4_hyd_alph_FE2OG_OXY"/>
</dbReference>
<organism evidence="11 12">
    <name type="scientific">Chitinimonas taiwanensis DSM 18899</name>
    <dbReference type="NCBI Taxonomy" id="1121279"/>
    <lineage>
        <taxon>Bacteria</taxon>
        <taxon>Pseudomonadati</taxon>
        <taxon>Pseudomonadota</taxon>
        <taxon>Betaproteobacteria</taxon>
        <taxon>Neisseriales</taxon>
        <taxon>Chitinibacteraceae</taxon>
        <taxon>Chitinimonas</taxon>
    </lineage>
</organism>
<accession>A0A1K2H546</accession>
<proteinExistence type="predicted"/>
<dbReference type="InterPro" id="IPR005123">
    <property type="entry name" value="Oxoglu/Fe-dep_dioxygenase_dom"/>
</dbReference>
<dbReference type="GO" id="GO:0010992">
    <property type="term" value="P:ubiquitin recycling"/>
    <property type="evidence" value="ECO:0007669"/>
    <property type="project" value="TreeGrafter"/>
</dbReference>
<dbReference type="GO" id="GO:0016705">
    <property type="term" value="F:oxidoreductase activity, acting on paired donors, with incorporation or reduction of molecular oxygen"/>
    <property type="evidence" value="ECO:0007669"/>
    <property type="project" value="InterPro"/>
</dbReference>